<proteinExistence type="predicted"/>
<reference evidence="2 3" key="1">
    <citation type="submission" date="2024-01" db="EMBL/GenBank/DDBJ databases">
        <title>The genomes of 5 underutilized Papilionoideae crops provide insights into root nodulation and disease resistanc.</title>
        <authorList>
            <person name="Yuan L."/>
        </authorList>
    </citation>
    <scope>NUCLEOTIDE SEQUENCE [LARGE SCALE GENOMIC DNA]</scope>
    <source>
        <strain evidence="2">ZHUSHIDOU_FW_LH</strain>
        <tissue evidence="2">Leaf</tissue>
    </source>
</reference>
<evidence type="ECO:0000256" key="1">
    <source>
        <dbReference type="SAM" id="MobiDB-lite"/>
    </source>
</evidence>
<comment type="caution">
    <text evidence="2">The sequence shown here is derived from an EMBL/GenBank/DDBJ whole genome shotgun (WGS) entry which is preliminary data.</text>
</comment>
<protein>
    <submittedName>
        <fullName evidence="2">Uncharacterized protein</fullName>
    </submittedName>
</protein>
<feature type="compositionally biased region" description="Low complexity" evidence="1">
    <location>
        <begin position="86"/>
        <end position="100"/>
    </location>
</feature>
<accession>A0AAN9P2G4</accession>
<feature type="region of interest" description="Disordered" evidence="1">
    <location>
        <begin position="84"/>
        <end position="120"/>
    </location>
</feature>
<sequence length="163" mass="18398">MSPLHFLQWLPTIVRHRDNTVRHQNATQSPKTFSNPSLCRAKHHRASPFNHRPIPTVHHRSTIVHLHLAYVYHHQRILVSVEEIQPSPSSSSTPPSSATAVHHAPPNPLQPPPSSFIPPPPSSPFSNPYFQLMFSNPVPWFQCSSWWLAMGLYDGEDGDGEGR</sequence>
<feature type="compositionally biased region" description="Pro residues" evidence="1">
    <location>
        <begin position="105"/>
        <end position="120"/>
    </location>
</feature>
<gene>
    <name evidence="2" type="ORF">RIF29_12836</name>
</gene>
<dbReference type="EMBL" id="JAYWIO010000002">
    <property type="protein sequence ID" value="KAK7283369.1"/>
    <property type="molecule type" value="Genomic_DNA"/>
</dbReference>
<name>A0AAN9P2G4_CROPI</name>
<keyword evidence="3" id="KW-1185">Reference proteome</keyword>
<dbReference type="Proteomes" id="UP001372338">
    <property type="component" value="Unassembled WGS sequence"/>
</dbReference>
<organism evidence="2 3">
    <name type="scientific">Crotalaria pallida</name>
    <name type="common">Smooth rattlebox</name>
    <name type="synonym">Crotalaria striata</name>
    <dbReference type="NCBI Taxonomy" id="3830"/>
    <lineage>
        <taxon>Eukaryota</taxon>
        <taxon>Viridiplantae</taxon>
        <taxon>Streptophyta</taxon>
        <taxon>Embryophyta</taxon>
        <taxon>Tracheophyta</taxon>
        <taxon>Spermatophyta</taxon>
        <taxon>Magnoliopsida</taxon>
        <taxon>eudicotyledons</taxon>
        <taxon>Gunneridae</taxon>
        <taxon>Pentapetalae</taxon>
        <taxon>rosids</taxon>
        <taxon>fabids</taxon>
        <taxon>Fabales</taxon>
        <taxon>Fabaceae</taxon>
        <taxon>Papilionoideae</taxon>
        <taxon>50 kb inversion clade</taxon>
        <taxon>genistoids sensu lato</taxon>
        <taxon>core genistoids</taxon>
        <taxon>Crotalarieae</taxon>
        <taxon>Crotalaria</taxon>
    </lineage>
</organism>
<dbReference type="AlphaFoldDB" id="A0AAN9P2G4"/>
<evidence type="ECO:0000313" key="3">
    <source>
        <dbReference type="Proteomes" id="UP001372338"/>
    </source>
</evidence>
<evidence type="ECO:0000313" key="2">
    <source>
        <dbReference type="EMBL" id="KAK7283369.1"/>
    </source>
</evidence>